<feature type="region of interest" description="Disordered" evidence="5">
    <location>
        <begin position="1"/>
        <end position="42"/>
    </location>
</feature>
<feature type="transmembrane region" description="Helical" evidence="6">
    <location>
        <begin position="460"/>
        <end position="482"/>
    </location>
</feature>
<gene>
    <name evidence="8" type="primary">SLY41_2</name>
    <name evidence="8" type="ORF">EC957_006556</name>
</gene>
<keyword evidence="9" id="KW-1185">Reference proteome</keyword>
<protein>
    <submittedName>
        <fullName evidence="8">Suppressor of loss of ypt1</fullName>
    </submittedName>
</protein>
<accession>A0A9P6K8R7</accession>
<evidence type="ECO:0000313" key="9">
    <source>
        <dbReference type="Proteomes" id="UP000723463"/>
    </source>
</evidence>
<keyword evidence="4 6" id="KW-0472">Membrane</keyword>
<evidence type="ECO:0000256" key="6">
    <source>
        <dbReference type="SAM" id="Phobius"/>
    </source>
</evidence>
<feature type="compositionally biased region" description="Polar residues" evidence="5">
    <location>
        <begin position="1"/>
        <end position="27"/>
    </location>
</feature>
<dbReference type="Proteomes" id="UP000723463">
    <property type="component" value="Unassembled WGS sequence"/>
</dbReference>
<dbReference type="Pfam" id="PF03151">
    <property type="entry name" value="TPT"/>
    <property type="match status" value="1"/>
</dbReference>
<comment type="subcellular location">
    <subcellularLocation>
        <location evidence="1">Membrane</location>
        <topology evidence="1">Multi-pass membrane protein</topology>
    </subcellularLocation>
</comment>
<name>A0A9P6K8R7_9FUNG</name>
<dbReference type="EMBL" id="JAAAXW010000003">
    <property type="protein sequence ID" value="KAF9551663.1"/>
    <property type="molecule type" value="Genomic_DNA"/>
</dbReference>
<feature type="transmembrane region" description="Helical" evidence="6">
    <location>
        <begin position="649"/>
        <end position="670"/>
    </location>
</feature>
<dbReference type="PANTHER" id="PTHR11132">
    <property type="entry name" value="SOLUTE CARRIER FAMILY 35"/>
    <property type="match status" value="1"/>
</dbReference>
<dbReference type="GO" id="GO:0016020">
    <property type="term" value="C:membrane"/>
    <property type="evidence" value="ECO:0007669"/>
    <property type="project" value="UniProtKB-SubCell"/>
</dbReference>
<evidence type="ECO:0000313" key="8">
    <source>
        <dbReference type="EMBL" id="KAF9551663.1"/>
    </source>
</evidence>
<dbReference type="InterPro" id="IPR037185">
    <property type="entry name" value="EmrE-like"/>
</dbReference>
<dbReference type="InterPro" id="IPR004853">
    <property type="entry name" value="Sugar_P_trans_dom"/>
</dbReference>
<dbReference type="AlphaFoldDB" id="A0A9P6K8R7"/>
<evidence type="ECO:0000256" key="5">
    <source>
        <dbReference type="SAM" id="MobiDB-lite"/>
    </source>
</evidence>
<feature type="region of interest" description="Disordered" evidence="5">
    <location>
        <begin position="152"/>
        <end position="186"/>
    </location>
</feature>
<feature type="transmembrane region" description="Helical" evidence="6">
    <location>
        <begin position="542"/>
        <end position="561"/>
    </location>
</feature>
<dbReference type="SUPFAM" id="SSF103481">
    <property type="entry name" value="Multidrug resistance efflux transporter EmrE"/>
    <property type="match status" value="2"/>
</dbReference>
<evidence type="ECO:0000256" key="4">
    <source>
        <dbReference type="ARBA" id="ARBA00023136"/>
    </source>
</evidence>
<feature type="transmembrane region" description="Helical" evidence="6">
    <location>
        <begin position="601"/>
        <end position="620"/>
    </location>
</feature>
<keyword evidence="2 6" id="KW-0812">Transmembrane</keyword>
<evidence type="ECO:0000256" key="3">
    <source>
        <dbReference type="ARBA" id="ARBA00022989"/>
    </source>
</evidence>
<evidence type="ECO:0000256" key="2">
    <source>
        <dbReference type="ARBA" id="ARBA00022692"/>
    </source>
</evidence>
<feature type="transmembrane region" description="Helical" evidence="6">
    <location>
        <begin position="425"/>
        <end position="448"/>
    </location>
</feature>
<keyword evidence="3 6" id="KW-1133">Transmembrane helix</keyword>
<dbReference type="InterPro" id="IPR050186">
    <property type="entry name" value="TPT_transporter"/>
</dbReference>
<feature type="region of interest" description="Disordered" evidence="5">
    <location>
        <begin position="278"/>
        <end position="302"/>
    </location>
</feature>
<evidence type="ECO:0000256" key="1">
    <source>
        <dbReference type="ARBA" id="ARBA00004141"/>
    </source>
</evidence>
<proteinExistence type="predicted"/>
<feature type="compositionally biased region" description="Low complexity" evidence="5">
    <location>
        <begin position="285"/>
        <end position="302"/>
    </location>
</feature>
<sequence length="758" mass="81243">MANTAGPSSSTRQSAPSHKPQPGSSTTDNDRIPTADALFEALASQSHNHTTTAATLTPSAIHDDDSAIPFFEQQPHDNNLPSSIDNPLMVHVQQLPTPRTSFSSGASSPPENFSPGSHSSNNHNHGHTHSHSQHLHNTYQFASLTPTSLASSAVSSTSSTPAPTFQSTFASSSSSSAGSASGSGTIASSALPLAKSPLSVSHLYQPQTYPALRSTSPALNSTIGPSLYDATSASSLASLTSASATTTTTTTYNTQYTGSSSHTIGTSSILGGRWPAQSQQPLYDQQPSYHHQQQQHQHQYQQEHMYFEDDEKELQKKQNRSALIGVAAYLPPALNQGLSKVVQSAQAVVSSNGGKLSLPSSRPLDGLSSSGFSAGTSASVDPSSLRGMTMKFYKASKLPGLCLLWYLSSAVTNNIGKQIMNQFRYPITLTFVQFVFVSFFCFLLGTGFRMTTIRRPTMGIIQMTAPLVGFQVVGHVFSSFAISRVPLSVVHTIKALSPLFTVVFYRVILGTTYSRDVYISLVPLTAGVMLACRLSLEFNNLVGLVCALASMLVFVTQNVFTKKILFSNKAKQQQLGNKEGTNQEDDDIGSSNAQKLDKINILFYSSTMAAICMIPIWLYAEGLGLMFPDESAAYHHASGHSSGFWGVSWLLFLNGVSHFFQNIFAFSVLALTSPVTYSIASLIKRIVVIVASIVYFHQTLGTTQWTGVCLTFWGLWLYNSAKNAAKVHPSGGILSSTSVGRRVSRNFGGGSGKGGFIA</sequence>
<reference evidence="8" key="1">
    <citation type="journal article" date="2020" name="Fungal Divers.">
        <title>Resolving the Mortierellaceae phylogeny through synthesis of multi-gene phylogenetics and phylogenomics.</title>
        <authorList>
            <person name="Vandepol N."/>
            <person name="Liber J."/>
            <person name="Desiro A."/>
            <person name="Na H."/>
            <person name="Kennedy M."/>
            <person name="Barry K."/>
            <person name="Grigoriev I.V."/>
            <person name="Miller A.N."/>
            <person name="O'Donnell K."/>
            <person name="Stajich J.E."/>
            <person name="Bonito G."/>
        </authorList>
    </citation>
    <scope>NUCLEOTIDE SEQUENCE</scope>
    <source>
        <strain evidence="8">NRRL 2591</strain>
    </source>
</reference>
<feature type="transmembrane region" description="Helical" evidence="6">
    <location>
        <begin position="517"/>
        <end position="536"/>
    </location>
</feature>
<feature type="compositionally biased region" description="Polar residues" evidence="5">
    <location>
        <begin position="98"/>
        <end position="116"/>
    </location>
</feature>
<feature type="region of interest" description="Disordered" evidence="5">
    <location>
        <begin position="98"/>
        <end position="135"/>
    </location>
</feature>
<comment type="caution">
    <text evidence="8">The sequence shown here is derived from an EMBL/GenBank/DDBJ whole genome shotgun (WGS) entry which is preliminary data.</text>
</comment>
<feature type="domain" description="Sugar phosphate transporter" evidence="7">
    <location>
        <begin position="398"/>
        <end position="719"/>
    </location>
</feature>
<feature type="compositionally biased region" description="Basic residues" evidence="5">
    <location>
        <begin position="124"/>
        <end position="134"/>
    </location>
</feature>
<evidence type="ECO:0000259" key="7">
    <source>
        <dbReference type="Pfam" id="PF03151"/>
    </source>
</evidence>
<organism evidence="8 9">
    <name type="scientific">Mortierella hygrophila</name>
    <dbReference type="NCBI Taxonomy" id="979708"/>
    <lineage>
        <taxon>Eukaryota</taxon>
        <taxon>Fungi</taxon>
        <taxon>Fungi incertae sedis</taxon>
        <taxon>Mucoromycota</taxon>
        <taxon>Mortierellomycotina</taxon>
        <taxon>Mortierellomycetes</taxon>
        <taxon>Mortierellales</taxon>
        <taxon>Mortierellaceae</taxon>
        <taxon>Mortierella</taxon>
    </lineage>
</organism>
<feature type="transmembrane region" description="Helical" evidence="6">
    <location>
        <begin position="488"/>
        <end position="505"/>
    </location>
</feature>